<dbReference type="Gene3D" id="3.30.70.560">
    <property type="entry name" value="7,8-Dihydro-6-hydroxymethylpterin-pyrophosphokinase HPPK"/>
    <property type="match status" value="1"/>
</dbReference>
<comment type="pathway">
    <text evidence="1">Cofactor biosynthesis; tetrahydrofolate biosynthesis; 2-amino-4-hydroxy-6-hydroxymethyl-7,8-dihydropteridine diphosphate from 7,8-dihydroneopterin triphosphate: step 4/4.</text>
</comment>
<dbReference type="GO" id="GO:0016301">
    <property type="term" value="F:kinase activity"/>
    <property type="evidence" value="ECO:0007669"/>
    <property type="project" value="UniProtKB-KW"/>
</dbReference>
<dbReference type="Proteomes" id="UP000485484">
    <property type="component" value="Unassembled WGS sequence"/>
</dbReference>
<dbReference type="AlphaFoldDB" id="A0A1V5MKB6"/>
<dbReference type="GO" id="GO:0003848">
    <property type="term" value="F:2-amino-4-hydroxy-6-hydroxymethyldihydropteridine diphosphokinase activity"/>
    <property type="evidence" value="ECO:0007669"/>
    <property type="project" value="UniProtKB-EC"/>
</dbReference>
<protein>
    <recommendedName>
        <fullName evidence="2">2-amino-4-hydroxy-6-hydroxymethyldihydropteridine diphosphokinase</fullName>
        <ecNumber evidence="2">2.7.6.3</ecNumber>
    </recommendedName>
</protein>
<organism evidence="9">
    <name type="scientific">candidate division TA06 bacterium ADurb.Bin417</name>
    <dbReference type="NCBI Taxonomy" id="1852828"/>
    <lineage>
        <taxon>Bacteria</taxon>
        <taxon>Bacteria division TA06</taxon>
    </lineage>
</organism>
<reference evidence="9" key="1">
    <citation type="submission" date="2017-02" db="EMBL/GenBank/DDBJ databases">
        <title>Delving into the versatile metabolic prowess of the omnipresent phylum Bacteroidetes.</title>
        <authorList>
            <person name="Nobu M.K."/>
            <person name="Mei R."/>
            <person name="Narihiro T."/>
            <person name="Kuroda K."/>
            <person name="Liu W.-T."/>
        </authorList>
    </citation>
    <scope>NUCLEOTIDE SEQUENCE</scope>
    <source>
        <strain evidence="9">ADurb.Bin417</strain>
    </source>
</reference>
<dbReference type="UniPathway" id="UPA00077">
    <property type="reaction ID" value="UER00155"/>
</dbReference>
<evidence type="ECO:0000256" key="5">
    <source>
        <dbReference type="ARBA" id="ARBA00022777"/>
    </source>
</evidence>
<evidence type="ECO:0000256" key="1">
    <source>
        <dbReference type="ARBA" id="ARBA00005051"/>
    </source>
</evidence>
<dbReference type="NCBIfam" id="TIGR01498">
    <property type="entry name" value="folK"/>
    <property type="match status" value="1"/>
</dbReference>
<dbReference type="EMBL" id="MWAK01000020">
    <property type="protein sequence ID" value="OPZ93522.1"/>
    <property type="molecule type" value="Genomic_DNA"/>
</dbReference>
<name>A0A1V5MKB6_UNCT6</name>
<keyword evidence="7" id="KW-0289">Folate biosynthesis</keyword>
<accession>A0A1V5MKB6</accession>
<gene>
    <name evidence="9" type="primary">sulD</name>
    <name evidence="9" type="ORF">BWY73_00274</name>
</gene>
<evidence type="ECO:0000256" key="4">
    <source>
        <dbReference type="ARBA" id="ARBA00022741"/>
    </source>
</evidence>
<sequence length="154" mass="17240">MARIILGLGSNLGRREGNLKRAVRELTAAGIRVLKVSRPTASAPAEGVGGGEFLNAALLAETNLEPEALLDLLQRTEARLGRPASHRPGEARTIDLDIIYYRDRRLETERLKLPHPRRLQRRFVLEPAAEVAPDFVDPELNLTLEEIARHENRQ</sequence>
<feature type="domain" description="7,8-dihydro-6-hydroxymethylpterin-pyrophosphokinase" evidence="8">
    <location>
        <begin position="6"/>
        <end position="133"/>
    </location>
</feature>
<keyword evidence="4" id="KW-0547">Nucleotide-binding</keyword>
<dbReference type="Pfam" id="PF01288">
    <property type="entry name" value="HPPK"/>
    <property type="match status" value="1"/>
</dbReference>
<dbReference type="SUPFAM" id="SSF55083">
    <property type="entry name" value="6-hydroxymethyl-7,8-dihydropterin pyrophosphokinase, HPPK"/>
    <property type="match status" value="1"/>
</dbReference>
<dbReference type="PANTHER" id="PTHR43071">
    <property type="entry name" value="2-AMINO-4-HYDROXY-6-HYDROXYMETHYLDIHYDROPTERIDINE PYROPHOSPHOKINASE"/>
    <property type="match status" value="1"/>
</dbReference>
<comment type="caution">
    <text evidence="9">The sequence shown here is derived from an EMBL/GenBank/DDBJ whole genome shotgun (WGS) entry which is preliminary data.</text>
</comment>
<keyword evidence="3" id="KW-0808">Transferase</keyword>
<evidence type="ECO:0000259" key="8">
    <source>
        <dbReference type="Pfam" id="PF01288"/>
    </source>
</evidence>
<dbReference type="EC" id="2.7.6.3" evidence="2"/>
<evidence type="ECO:0000256" key="7">
    <source>
        <dbReference type="ARBA" id="ARBA00022909"/>
    </source>
</evidence>
<dbReference type="PANTHER" id="PTHR43071:SF1">
    <property type="entry name" value="2-AMINO-4-HYDROXY-6-HYDROXYMETHYLDIHYDROPTERIDINE PYROPHOSPHOKINASE"/>
    <property type="match status" value="1"/>
</dbReference>
<dbReference type="GO" id="GO:0046654">
    <property type="term" value="P:tetrahydrofolate biosynthetic process"/>
    <property type="evidence" value="ECO:0007669"/>
    <property type="project" value="UniProtKB-UniPathway"/>
</dbReference>
<keyword evidence="6" id="KW-0067">ATP-binding</keyword>
<dbReference type="GO" id="GO:0046656">
    <property type="term" value="P:folic acid biosynthetic process"/>
    <property type="evidence" value="ECO:0007669"/>
    <property type="project" value="UniProtKB-KW"/>
</dbReference>
<proteinExistence type="predicted"/>
<dbReference type="InterPro" id="IPR035907">
    <property type="entry name" value="Hppk_sf"/>
</dbReference>
<evidence type="ECO:0000256" key="3">
    <source>
        <dbReference type="ARBA" id="ARBA00022679"/>
    </source>
</evidence>
<keyword evidence="5" id="KW-0418">Kinase</keyword>
<evidence type="ECO:0000256" key="6">
    <source>
        <dbReference type="ARBA" id="ARBA00022840"/>
    </source>
</evidence>
<dbReference type="InterPro" id="IPR000550">
    <property type="entry name" value="Hppk"/>
</dbReference>
<dbReference type="GO" id="GO:0005524">
    <property type="term" value="F:ATP binding"/>
    <property type="evidence" value="ECO:0007669"/>
    <property type="project" value="UniProtKB-KW"/>
</dbReference>
<evidence type="ECO:0000313" key="9">
    <source>
        <dbReference type="EMBL" id="OPZ93522.1"/>
    </source>
</evidence>
<evidence type="ECO:0000256" key="2">
    <source>
        <dbReference type="ARBA" id="ARBA00013253"/>
    </source>
</evidence>
<dbReference type="CDD" id="cd00483">
    <property type="entry name" value="HPPK"/>
    <property type="match status" value="1"/>
</dbReference>